<gene>
    <name evidence="7" type="ORF">PHYEVI_LOCUS4573</name>
</gene>
<dbReference type="PANTHER" id="PTHR13817:SF167">
    <property type="entry name" value="MYOMESIN AND MYOSIN BINDING PROTEIN"/>
    <property type="match status" value="1"/>
</dbReference>
<dbReference type="SMART" id="SM00060">
    <property type="entry name" value="FN3"/>
    <property type="match status" value="2"/>
</dbReference>
<organism evidence="7 8">
    <name type="scientific">Phyllotreta striolata</name>
    <name type="common">Striped flea beetle</name>
    <name type="synonym">Crioceris striolata</name>
    <dbReference type="NCBI Taxonomy" id="444603"/>
    <lineage>
        <taxon>Eukaryota</taxon>
        <taxon>Metazoa</taxon>
        <taxon>Ecdysozoa</taxon>
        <taxon>Arthropoda</taxon>
        <taxon>Hexapoda</taxon>
        <taxon>Insecta</taxon>
        <taxon>Pterygota</taxon>
        <taxon>Neoptera</taxon>
        <taxon>Endopterygota</taxon>
        <taxon>Coleoptera</taxon>
        <taxon>Polyphaga</taxon>
        <taxon>Cucujiformia</taxon>
        <taxon>Chrysomeloidea</taxon>
        <taxon>Chrysomelidae</taxon>
        <taxon>Galerucinae</taxon>
        <taxon>Alticini</taxon>
        <taxon>Phyllotreta</taxon>
    </lineage>
</organism>
<dbReference type="PANTHER" id="PTHR13817">
    <property type="entry name" value="TITIN"/>
    <property type="match status" value="1"/>
</dbReference>
<dbReference type="InterPro" id="IPR036116">
    <property type="entry name" value="FN3_sf"/>
</dbReference>
<dbReference type="FunFam" id="2.60.40.10:FF:000612">
    <property type="entry name" value="palladin isoform X1"/>
    <property type="match status" value="1"/>
</dbReference>
<feature type="compositionally biased region" description="Basic and acidic residues" evidence="4">
    <location>
        <begin position="469"/>
        <end position="494"/>
    </location>
</feature>
<dbReference type="EMBL" id="OU900095">
    <property type="protein sequence ID" value="CAG9858182.1"/>
    <property type="molecule type" value="Genomic_DNA"/>
</dbReference>
<evidence type="ECO:0000259" key="6">
    <source>
        <dbReference type="PROSITE" id="PS50853"/>
    </source>
</evidence>
<feature type="compositionally biased region" description="Polar residues" evidence="4">
    <location>
        <begin position="1200"/>
        <end position="1209"/>
    </location>
</feature>
<dbReference type="GO" id="GO:0009653">
    <property type="term" value="P:anatomical structure morphogenesis"/>
    <property type="evidence" value="ECO:0007669"/>
    <property type="project" value="UniProtKB-ARBA"/>
</dbReference>
<feature type="compositionally biased region" description="Basic and acidic residues" evidence="4">
    <location>
        <begin position="1178"/>
        <end position="1191"/>
    </location>
</feature>
<dbReference type="InterPro" id="IPR050964">
    <property type="entry name" value="Striated_Muscle_Regulatory"/>
</dbReference>
<dbReference type="GO" id="GO:0030154">
    <property type="term" value="P:cell differentiation"/>
    <property type="evidence" value="ECO:0007669"/>
    <property type="project" value="UniProtKB-ARBA"/>
</dbReference>
<feature type="coiled-coil region" evidence="3">
    <location>
        <begin position="638"/>
        <end position="665"/>
    </location>
</feature>
<dbReference type="CDD" id="cd00063">
    <property type="entry name" value="FN3"/>
    <property type="match status" value="2"/>
</dbReference>
<evidence type="ECO:0000256" key="1">
    <source>
        <dbReference type="ARBA" id="ARBA00022737"/>
    </source>
</evidence>
<keyword evidence="3" id="KW-0175">Coiled coil</keyword>
<name>A0A9N9THE6_PHYSR</name>
<proteinExistence type="predicted"/>
<feature type="region of interest" description="Disordered" evidence="4">
    <location>
        <begin position="897"/>
        <end position="931"/>
    </location>
</feature>
<feature type="domain" description="Fibronectin type-III" evidence="6">
    <location>
        <begin position="323"/>
        <end position="416"/>
    </location>
</feature>
<feature type="compositionally biased region" description="Polar residues" evidence="4">
    <location>
        <begin position="901"/>
        <end position="921"/>
    </location>
</feature>
<feature type="region of interest" description="Disordered" evidence="4">
    <location>
        <begin position="774"/>
        <end position="793"/>
    </location>
</feature>
<evidence type="ECO:0008006" key="9">
    <source>
        <dbReference type="Google" id="ProtNLM"/>
    </source>
</evidence>
<dbReference type="InterPro" id="IPR013783">
    <property type="entry name" value="Ig-like_fold"/>
</dbReference>
<dbReference type="InterPro" id="IPR007110">
    <property type="entry name" value="Ig-like_dom"/>
</dbReference>
<feature type="compositionally biased region" description="Polar residues" evidence="4">
    <location>
        <begin position="1217"/>
        <end position="1228"/>
    </location>
</feature>
<dbReference type="InterPro" id="IPR013098">
    <property type="entry name" value="Ig_I-set"/>
</dbReference>
<dbReference type="InterPro" id="IPR003599">
    <property type="entry name" value="Ig_sub"/>
</dbReference>
<keyword evidence="8" id="KW-1185">Reference proteome</keyword>
<dbReference type="CDD" id="cd00096">
    <property type="entry name" value="Ig"/>
    <property type="match status" value="1"/>
</dbReference>
<dbReference type="InterPro" id="IPR003961">
    <property type="entry name" value="FN3_dom"/>
</dbReference>
<feature type="domain" description="Fibronectin type-III" evidence="6">
    <location>
        <begin position="30"/>
        <end position="129"/>
    </location>
</feature>
<accession>A0A9N9THE6</accession>
<dbReference type="Proteomes" id="UP001153712">
    <property type="component" value="Chromosome 2"/>
</dbReference>
<dbReference type="SMART" id="SM00408">
    <property type="entry name" value="IGc2"/>
    <property type="match status" value="2"/>
</dbReference>
<feature type="domain" description="Ig-like" evidence="5">
    <location>
        <begin position="227"/>
        <end position="318"/>
    </location>
</feature>
<evidence type="ECO:0000313" key="7">
    <source>
        <dbReference type="EMBL" id="CAG9858182.1"/>
    </source>
</evidence>
<feature type="region of interest" description="Disordered" evidence="4">
    <location>
        <begin position="415"/>
        <end position="494"/>
    </location>
</feature>
<dbReference type="SUPFAM" id="SSF48726">
    <property type="entry name" value="Immunoglobulin"/>
    <property type="match status" value="2"/>
</dbReference>
<dbReference type="InterPro" id="IPR003598">
    <property type="entry name" value="Ig_sub2"/>
</dbReference>
<evidence type="ECO:0000256" key="3">
    <source>
        <dbReference type="SAM" id="Coils"/>
    </source>
</evidence>
<evidence type="ECO:0000256" key="4">
    <source>
        <dbReference type="SAM" id="MobiDB-lite"/>
    </source>
</evidence>
<keyword evidence="2" id="KW-0393">Immunoglobulin domain</keyword>
<dbReference type="PROSITE" id="PS50853">
    <property type="entry name" value="FN3"/>
    <property type="match status" value="2"/>
</dbReference>
<dbReference type="SUPFAM" id="SSF49265">
    <property type="entry name" value="Fibronectin type III"/>
    <property type="match status" value="1"/>
</dbReference>
<evidence type="ECO:0000256" key="2">
    <source>
        <dbReference type="ARBA" id="ARBA00023319"/>
    </source>
</evidence>
<dbReference type="SMART" id="SM00409">
    <property type="entry name" value="IG"/>
    <property type="match status" value="2"/>
</dbReference>
<feature type="region of interest" description="Disordered" evidence="4">
    <location>
        <begin position="517"/>
        <end position="576"/>
    </location>
</feature>
<dbReference type="Pfam" id="PF00041">
    <property type="entry name" value="fn3"/>
    <property type="match status" value="2"/>
</dbReference>
<sequence>MGNAQIKPHPHPRQRNKKQVHWKAAARPYAPGKPHLVPDAEPAPDLVTIRWSKPISDGGSPISGYLVEHRRSGSPHWVRAAPHLVPLPELTVTGLEPGWRYQFRVSAQNAVGLSDPSDLSELITVTLQRCAVAAPRVTQELRDTVALENAKAEFVVHFLGQPAPKVSWYKDAFEIFSSRRIRILTEPDRSVLTIHQTALADEGEIKCTATNRAGHVSTKARLTVNAPPTVRLPRQYEDGLLFEIGESMRLKVSIAGRPAPLVFWTHDGESIKTHEIEHVDGASVLKIDDAKREDRGEYAVKAVNKLGEDVQSFLVTVTDKPSPPGRARVVMALGKSVTLSWSTPQDDGGCKIGNYIVEYLRLGWDVWLKAATSRQLTTTVGDLIEGSEYKFRIKAESPYGISEPSEETQVVFIPDAKRGILQPPPRARSQSRELEANNRQRSSSALTPEPPKRPARTKAKTPEASPLPSRREQAKRDVETKLNKEIFERSDRSSMARDLAYGSPDIKIKKDLQSLEASTVSSGSDHSRTPSPNTRRFKVTIEPPPQPTNSERTPPDAPASPEMRKLRLSRENSENLTGSSEFMLVLYPDDNQKGHREYDFSEASVPPPMSLSAPELGAAGPIFNPLKTSASSSEILHERATSRLYEAAKAEEKELEKRRRSVESKGINIDIPKIQVNSMDRELGRLQSVKRRLSGGTTQQLRLRRRFFNDEEATKSDLSREEKRAIMMNRQRSESEEMEEKLFEGIRNKMALETQSSTEKRKIHVADEEKWDEDYISSTEESSYEEEDEESLRRKLYNYSDEEEEAEDRTYHPQGLKMLSDADKEPFEILTKKKEPPSPDFVPKPILKKADPTALSPPTSPKSKRSLSPIPPSLLKKDISLAEASLNLPLLQRTIPEEEVSTPTSRQRSASLTYQNDSFFNDIQPPPQPRQRATSLLPQVELFQQSLIEEQPPIKRERSFSLIPNEEKSIDVAPESIYSSEKPAMSFLMQTISAAATITGITAASIVIPDRLIEKRKDAEEAKVVADHYSDIVKSYGNKKRNPFVHKSRESLQRLDESREELSAKTKDDNKPGVNNYHDPYSAYSSRNLTSPVRVESKSNVATQESMQTSTVTSSQAVEAKLTKTLSPDRTKDSRISSQSDENYKIPQSDRALSPTSSSRTRKASPSNSPASSSKPFSPERFHRNDRKEKTPSPLRPNRSRTTSQSSDKGSLPRTPPASSALRSTRASPSKRKTASPYPANRRTSPSPMRRPRPPKLREITTQTSEGLGSFEGPRAELLLAETEVRVHRFVDYLTDLAVFAVACWLYLFESELLAIPVLLVLVFRQLQAEVGKRIPGWMKRLARRMRRRKGD</sequence>
<evidence type="ECO:0000313" key="8">
    <source>
        <dbReference type="Proteomes" id="UP001153712"/>
    </source>
</evidence>
<feature type="compositionally biased region" description="Basic and acidic residues" evidence="4">
    <location>
        <begin position="1049"/>
        <end position="1071"/>
    </location>
</feature>
<dbReference type="OrthoDB" id="6107607at2759"/>
<evidence type="ECO:0000259" key="5">
    <source>
        <dbReference type="PROSITE" id="PS50835"/>
    </source>
</evidence>
<dbReference type="Gene3D" id="2.60.40.10">
    <property type="entry name" value="Immunoglobulins"/>
    <property type="match status" value="4"/>
</dbReference>
<feature type="compositionally biased region" description="Basic and acidic residues" evidence="4">
    <location>
        <begin position="820"/>
        <end position="837"/>
    </location>
</feature>
<dbReference type="Pfam" id="PF07679">
    <property type="entry name" value="I-set"/>
    <property type="match status" value="2"/>
</dbReference>
<feature type="domain" description="Ig-like" evidence="5">
    <location>
        <begin position="135"/>
        <end position="223"/>
    </location>
</feature>
<dbReference type="FunFam" id="2.60.40.10:FF:000031">
    <property type="entry name" value="Myosin-binding protein C, slow type"/>
    <property type="match status" value="1"/>
</dbReference>
<keyword evidence="1" id="KW-0677">Repeat</keyword>
<dbReference type="PROSITE" id="PS50835">
    <property type="entry name" value="IG_LIKE"/>
    <property type="match status" value="2"/>
</dbReference>
<protein>
    <recommendedName>
        <fullName evidence="9">Muscle M-line assembly protein unc-89</fullName>
    </recommendedName>
</protein>
<feature type="compositionally biased region" description="Basic and acidic residues" evidence="4">
    <location>
        <begin position="562"/>
        <end position="573"/>
    </location>
</feature>
<dbReference type="InterPro" id="IPR036179">
    <property type="entry name" value="Ig-like_dom_sf"/>
</dbReference>
<feature type="compositionally biased region" description="Polar residues" evidence="4">
    <location>
        <begin position="1098"/>
        <end position="1117"/>
    </location>
</feature>
<feature type="region of interest" description="Disordered" evidence="4">
    <location>
        <begin position="1049"/>
        <end position="1256"/>
    </location>
</feature>
<reference evidence="7" key="1">
    <citation type="submission" date="2022-01" db="EMBL/GenBank/DDBJ databases">
        <authorList>
            <person name="King R."/>
        </authorList>
    </citation>
    <scope>NUCLEOTIDE SEQUENCE</scope>
</reference>
<dbReference type="PRINTS" id="PR00014">
    <property type="entry name" value="FNTYPEIII"/>
</dbReference>
<feature type="compositionally biased region" description="Polar residues" evidence="4">
    <location>
        <begin position="517"/>
        <end position="534"/>
    </location>
</feature>
<dbReference type="FunFam" id="2.60.40.10:FF:001806">
    <property type="entry name" value="Blast:Twitchin"/>
    <property type="match status" value="1"/>
</dbReference>
<feature type="region of interest" description="Disordered" evidence="4">
    <location>
        <begin position="799"/>
        <end position="871"/>
    </location>
</feature>
<feature type="compositionally biased region" description="Low complexity" evidence="4">
    <location>
        <begin position="1165"/>
        <end position="1177"/>
    </location>
</feature>